<dbReference type="GeneID" id="5000152"/>
<dbReference type="InterPro" id="IPR003593">
    <property type="entry name" value="AAA+_ATPase"/>
</dbReference>
<evidence type="ECO:0000256" key="2">
    <source>
        <dbReference type="ARBA" id="ARBA00022840"/>
    </source>
</evidence>
<evidence type="ECO:0000256" key="3">
    <source>
        <dbReference type="RuleBase" id="RU003651"/>
    </source>
</evidence>
<feature type="domain" description="AAA+ ATPase" evidence="4">
    <location>
        <begin position="335"/>
        <end position="475"/>
    </location>
</feature>
<dbReference type="InterPro" id="IPR027417">
    <property type="entry name" value="P-loop_NTPase"/>
</dbReference>
<dbReference type="InterPro" id="IPR003959">
    <property type="entry name" value="ATPase_AAA_core"/>
</dbReference>
<organism evidence="5 6">
    <name type="scientific">Ostreococcus lucimarinus (strain CCE9901)</name>
    <dbReference type="NCBI Taxonomy" id="436017"/>
    <lineage>
        <taxon>Eukaryota</taxon>
        <taxon>Viridiplantae</taxon>
        <taxon>Chlorophyta</taxon>
        <taxon>Mamiellophyceae</taxon>
        <taxon>Mamiellales</taxon>
        <taxon>Bathycoccaceae</taxon>
        <taxon>Ostreococcus</taxon>
    </lineage>
</organism>
<dbReference type="GO" id="GO:0009507">
    <property type="term" value="C:chloroplast"/>
    <property type="evidence" value="ECO:0007669"/>
    <property type="project" value="TreeGrafter"/>
</dbReference>
<dbReference type="OrthoDB" id="27435at2759"/>
<gene>
    <name evidence="5" type="ORF">OSTLU_36182</name>
</gene>
<feature type="domain" description="AAA+ ATPase" evidence="4">
    <location>
        <begin position="41"/>
        <end position="184"/>
    </location>
</feature>
<evidence type="ECO:0000259" key="4">
    <source>
        <dbReference type="SMART" id="SM00382"/>
    </source>
</evidence>
<dbReference type="InterPro" id="IPR041569">
    <property type="entry name" value="AAA_lid_3"/>
</dbReference>
<dbReference type="Gene3D" id="3.40.50.300">
    <property type="entry name" value="P-loop containing nucleotide triphosphate hydrolases"/>
    <property type="match status" value="2"/>
</dbReference>
<dbReference type="KEGG" id="olu:OSTLU_36182"/>
<evidence type="ECO:0000313" key="5">
    <source>
        <dbReference type="EMBL" id="ABO94645.1"/>
    </source>
</evidence>
<dbReference type="STRING" id="436017.A4RT96"/>
<dbReference type="InterPro" id="IPR003960">
    <property type="entry name" value="ATPase_AAA_CS"/>
</dbReference>
<dbReference type="PANTHER" id="PTHR23077">
    <property type="entry name" value="AAA-FAMILY ATPASE"/>
    <property type="match status" value="1"/>
</dbReference>
<dbReference type="HOGENOM" id="CLU_000688_8_3_1"/>
<dbReference type="GO" id="GO:0016887">
    <property type="term" value="F:ATP hydrolysis activity"/>
    <property type="evidence" value="ECO:0007669"/>
    <property type="project" value="InterPro"/>
</dbReference>
<dbReference type="EMBL" id="CP000582">
    <property type="protein sequence ID" value="ABO94645.1"/>
    <property type="molecule type" value="Genomic_DNA"/>
</dbReference>
<keyword evidence="6" id="KW-1185">Reference proteome</keyword>
<dbReference type="Proteomes" id="UP000001568">
    <property type="component" value="Chromosome 2"/>
</dbReference>
<dbReference type="Pfam" id="PF17862">
    <property type="entry name" value="AAA_lid_3"/>
    <property type="match status" value="2"/>
</dbReference>
<dbReference type="FunFam" id="3.40.50.300:FF:001985">
    <property type="entry name" value="Chromosome 9, whole genome shotgun sequence"/>
    <property type="match status" value="1"/>
</dbReference>
<dbReference type="PRINTS" id="PR00830">
    <property type="entry name" value="ENDOLAPTASE"/>
</dbReference>
<dbReference type="RefSeq" id="XP_001416352.1">
    <property type="nucleotide sequence ID" value="XM_001416315.1"/>
</dbReference>
<dbReference type="Gene3D" id="1.10.8.60">
    <property type="match status" value="2"/>
</dbReference>
<proteinExistence type="inferred from homology"/>
<sequence length="567" mass="60997">MSQDVSFDSLGGVADHEAALRELVTLPLESPEVFTRCGVKPPRGVLLYGPPGSGKTRLARAAAQASNAKLFVVNGPELVSAHMGESEEALRGVFLAAVKAAPSVVLLDELDAIAPARNQSSGGDDMMSSRIVATMLAIFDGTSSNVPELDRVVVIATTNRPDAIERSLRRPGRFDRELEVGVPTPSDRLEILQTHLRGLNHDLTEEYIVDLARRAHGFVGADIASLCQNAAMRALTRVIEKTSKRSSGVSDDVDGVARAIGDIDISSRDERVIMDDFEHARVKVRPSALREVAIEVPNVAWDDVGGLDEVKDRLKEAVEWAEKHPDAMKRVGASPPKGILLYGPPGCSKTMLARAVASASGRNFISIKGSELFSKWVGDSEKAVRAVFSRARTSAPSVIFIDEVDGLAGTRGGGEQGGAPSVQDRVITQLLGEMDGLSPTTNVTVVAATNRPDLVDGALLRPGRFDRLLYVPPPQSSEDRMAILRVQFKNTPLADDVDLSLAAMSTHGYTGADLSAISREAALAALEESIDADRVFARHVATAMTRVRPSPPPHRELLEMYQKFRRT</sequence>
<dbReference type="PROSITE" id="PS00674">
    <property type="entry name" value="AAA"/>
    <property type="match status" value="1"/>
</dbReference>
<accession>A4RT96</accession>
<keyword evidence="1 3" id="KW-0547">Nucleotide-binding</keyword>
<evidence type="ECO:0000256" key="1">
    <source>
        <dbReference type="ARBA" id="ARBA00022741"/>
    </source>
</evidence>
<name>A4RT96_OSTLU</name>
<comment type="similarity">
    <text evidence="3">Belongs to the AAA ATPase family.</text>
</comment>
<reference evidence="5 6" key="1">
    <citation type="journal article" date="2007" name="Proc. Natl. Acad. Sci. U.S.A.">
        <title>The tiny eukaryote Ostreococcus provides genomic insights into the paradox of plankton speciation.</title>
        <authorList>
            <person name="Palenik B."/>
            <person name="Grimwood J."/>
            <person name="Aerts A."/>
            <person name="Rouze P."/>
            <person name="Salamov A."/>
            <person name="Putnam N."/>
            <person name="Dupont C."/>
            <person name="Jorgensen R."/>
            <person name="Derelle E."/>
            <person name="Rombauts S."/>
            <person name="Zhou K."/>
            <person name="Otillar R."/>
            <person name="Merchant S.S."/>
            <person name="Podell S."/>
            <person name="Gaasterland T."/>
            <person name="Napoli C."/>
            <person name="Gendler K."/>
            <person name="Manuell A."/>
            <person name="Tai V."/>
            <person name="Vallon O."/>
            <person name="Piganeau G."/>
            <person name="Jancek S."/>
            <person name="Heijde M."/>
            <person name="Jabbari K."/>
            <person name="Bowler C."/>
            <person name="Lohr M."/>
            <person name="Robbens S."/>
            <person name="Werner G."/>
            <person name="Dubchak I."/>
            <person name="Pazour G.J."/>
            <person name="Ren Q."/>
            <person name="Paulsen I."/>
            <person name="Delwiche C."/>
            <person name="Schmutz J."/>
            <person name="Rokhsar D."/>
            <person name="Van de Peer Y."/>
            <person name="Moreau H."/>
            <person name="Grigoriev I.V."/>
        </authorList>
    </citation>
    <scope>NUCLEOTIDE SEQUENCE [LARGE SCALE GENOMIC DNA]</scope>
    <source>
        <strain evidence="5 6">CCE9901</strain>
    </source>
</reference>
<dbReference type="OMA" id="YYYFGKK"/>
<dbReference type="Gramene" id="ABO94645">
    <property type="protein sequence ID" value="ABO94645"/>
    <property type="gene ID" value="OSTLU_36182"/>
</dbReference>
<dbReference type="GO" id="GO:0005524">
    <property type="term" value="F:ATP binding"/>
    <property type="evidence" value="ECO:0007669"/>
    <property type="project" value="UniProtKB-KW"/>
</dbReference>
<evidence type="ECO:0000313" key="6">
    <source>
        <dbReference type="Proteomes" id="UP000001568"/>
    </source>
</evidence>
<dbReference type="PANTHER" id="PTHR23077:SF27">
    <property type="entry name" value="ATPASE FAMILY GENE 2 PROTEIN HOMOLOG A"/>
    <property type="match status" value="1"/>
</dbReference>
<keyword evidence="2 3" id="KW-0067">ATP-binding</keyword>
<dbReference type="Pfam" id="PF00004">
    <property type="entry name" value="AAA"/>
    <property type="match status" value="2"/>
</dbReference>
<dbReference type="SUPFAM" id="SSF52540">
    <property type="entry name" value="P-loop containing nucleoside triphosphate hydrolases"/>
    <property type="match status" value="2"/>
</dbReference>
<dbReference type="FunFam" id="3.40.50.300:FF:000661">
    <property type="entry name" value="calmodulin-interacting protein 111 isoform X1"/>
    <property type="match status" value="1"/>
</dbReference>
<dbReference type="AlphaFoldDB" id="A4RT96"/>
<dbReference type="InterPro" id="IPR050168">
    <property type="entry name" value="AAA_ATPase_domain"/>
</dbReference>
<dbReference type="SMART" id="SM00382">
    <property type="entry name" value="AAA"/>
    <property type="match status" value="2"/>
</dbReference>
<protein>
    <recommendedName>
        <fullName evidence="4">AAA+ ATPase domain-containing protein</fullName>
    </recommendedName>
</protein>
<dbReference type="eggNOG" id="KOG0733">
    <property type="taxonomic scope" value="Eukaryota"/>
</dbReference>